<feature type="transmembrane region" description="Helical" evidence="6">
    <location>
        <begin position="280"/>
        <end position="299"/>
    </location>
</feature>
<dbReference type="InterPro" id="IPR005495">
    <property type="entry name" value="LptG/LptF_permease"/>
</dbReference>
<dbReference type="PANTHER" id="PTHR33529:SF6">
    <property type="entry name" value="YJGP_YJGQ FAMILY PERMEASE"/>
    <property type="match status" value="1"/>
</dbReference>
<gene>
    <name evidence="7" type="primary">lptF</name>
    <name evidence="7" type="ORF">ACFFUT_16045</name>
</gene>
<comment type="subcellular location">
    <subcellularLocation>
        <location evidence="1">Cell membrane</location>
        <topology evidence="1">Multi-pass membrane protein</topology>
    </subcellularLocation>
</comment>
<dbReference type="Pfam" id="PF03739">
    <property type="entry name" value="LptF_LptG"/>
    <property type="match status" value="1"/>
</dbReference>
<organism evidence="7 8">
    <name type="scientific">Pseudohalocynthiibacter aestuariivivens</name>
    <dbReference type="NCBI Taxonomy" id="1591409"/>
    <lineage>
        <taxon>Bacteria</taxon>
        <taxon>Pseudomonadati</taxon>
        <taxon>Pseudomonadota</taxon>
        <taxon>Alphaproteobacteria</taxon>
        <taxon>Rhodobacterales</taxon>
        <taxon>Paracoccaceae</taxon>
        <taxon>Pseudohalocynthiibacter</taxon>
    </lineage>
</organism>
<evidence type="ECO:0000256" key="1">
    <source>
        <dbReference type="ARBA" id="ARBA00004651"/>
    </source>
</evidence>
<keyword evidence="2" id="KW-1003">Cell membrane</keyword>
<evidence type="ECO:0000256" key="2">
    <source>
        <dbReference type="ARBA" id="ARBA00022475"/>
    </source>
</evidence>
<sequence length="374" mass="42290">MARFDRYMLSQLMVLFGFFSLVLVMVYWINRAVVLFDQLIADGQSATVFLEFTALTLPRVVRVVLPISAFAASVYVTNRLSTESELVVMQSSGYSGYRLARPVLFFGIVVALMMSVLMHFLVPSSLRALHERRAEISQNVTARFLKEGMFLHPADGITFYIREISPAGELRHIFLSDVRNADSPVTYTAKRALLVRDPSGPKLLMFDGLAQNFTPDSQRLATTSFADFAYDIGSLIEEKSTTSSNPELLSTYQLLNASDEFLESIGIRRAHFLYEAHFRFAQPLLAIVTALVGFSCLMLGGFNRFGFWRQIVGAIVLLIFIKTLDNALNEIAQNNENYWFLVYVSVLTGILISYLMLWISSKPMLFKRRRKVTA</sequence>
<dbReference type="EMBL" id="JBHMEA010000049">
    <property type="protein sequence ID" value="MFB9233303.1"/>
    <property type="molecule type" value="Genomic_DNA"/>
</dbReference>
<keyword evidence="8" id="KW-1185">Reference proteome</keyword>
<reference evidence="7 8" key="1">
    <citation type="submission" date="2024-09" db="EMBL/GenBank/DDBJ databases">
        <authorList>
            <person name="Sun Q."/>
            <person name="Mori K."/>
        </authorList>
    </citation>
    <scope>NUCLEOTIDE SEQUENCE [LARGE SCALE GENOMIC DNA]</scope>
    <source>
        <strain evidence="7 8">CECT 8726</strain>
    </source>
</reference>
<accession>A0ABV5JKM4</accession>
<evidence type="ECO:0000313" key="7">
    <source>
        <dbReference type="EMBL" id="MFB9233303.1"/>
    </source>
</evidence>
<dbReference type="PANTHER" id="PTHR33529">
    <property type="entry name" value="SLR0882 PROTEIN-RELATED"/>
    <property type="match status" value="1"/>
</dbReference>
<dbReference type="NCBIfam" id="TIGR04407">
    <property type="entry name" value="LptF_YjgP"/>
    <property type="match status" value="1"/>
</dbReference>
<evidence type="ECO:0000256" key="5">
    <source>
        <dbReference type="ARBA" id="ARBA00023136"/>
    </source>
</evidence>
<feature type="transmembrane region" description="Helical" evidence="6">
    <location>
        <begin position="12"/>
        <end position="29"/>
    </location>
</feature>
<feature type="transmembrane region" description="Helical" evidence="6">
    <location>
        <begin position="340"/>
        <end position="360"/>
    </location>
</feature>
<dbReference type="InterPro" id="IPR030922">
    <property type="entry name" value="LptF"/>
</dbReference>
<evidence type="ECO:0000256" key="6">
    <source>
        <dbReference type="SAM" id="Phobius"/>
    </source>
</evidence>
<keyword evidence="5 6" id="KW-0472">Membrane</keyword>
<evidence type="ECO:0000256" key="4">
    <source>
        <dbReference type="ARBA" id="ARBA00022989"/>
    </source>
</evidence>
<evidence type="ECO:0000256" key="3">
    <source>
        <dbReference type="ARBA" id="ARBA00022692"/>
    </source>
</evidence>
<comment type="caution">
    <text evidence="7">The sequence shown here is derived from an EMBL/GenBank/DDBJ whole genome shotgun (WGS) entry which is preliminary data.</text>
</comment>
<feature type="transmembrane region" description="Helical" evidence="6">
    <location>
        <begin position="99"/>
        <end position="122"/>
    </location>
</feature>
<dbReference type="RefSeq" id="WP_213888228.1">
    <property type="nucleotide sequence ID" value="NZ_JAGFNU010000003.1"/>
</dbReference>
<dbReference type="Proteomes" id="UP001589683">
    <property type="component" value="Unassembled WGS sequence"/>
</dbReference>
<feature type="transmembrane region" description="Helical" evidence="6">
    <location>
        <begin position="311"/>
        <end position="328"/>
    </location>
</feature>
<feature type="transmembrane region" description="Helical" evidence="6">
    <location>
        <begin position="60"/>
        <end position="78"/>
    </location>
</feature>
<proteinExistence type="predicted"/>
<protein>
    <submittedName>
        <fullName evidence="7">LPS export ABC transporter permease LptF</fullName>
    </submittedName>
</protein>
<keyword evidence="3 6" id="KW-0812">Transmembrane</keyword>
<keyword evidence="4 6" id="KW-1133">Transmembrane helix</keyword>
<name>A0ABV5JKM4_9RHOB</name>
<evidence type="ECO:0000313" key="8">
    <source>
        <dbReference type="Proteomes" id="UP001589683"/>
    </source>
</evidence>